<dbReference type="GeneID" id="30990686"/>
<organism evidence="2 3">
    <name type="scientific">Cyberlindnera jadinii (strain ATCC 18201 / CBS 1600 / BCRC 20928 / JCM 3617 / NBRC 0987 / NRRL Y-1542)</name>
    <name type="common">Torula yeast</name>
    <name type="synonym">Candida utilis</name>
    <dbReference type="NCBI Taxonomy" id="983966"/>
    <lineage>
        <taxon>Eukaryota</taxon>
        <taxon>Fungi</taxon>
        <taxon>Dikarya</taxon>
        <taxon>Ascomycota</taxon>
        <taxon>Saccharomycotina</taxon>
        <taxon>Saccharomycetes</taxon>
        <taxon>Phaffomycetales</taxon>
        <taxon>Phaffomycetaceae</taxon>
        <taxon>Cyberlindnera</taxon>
    </lineage>
</organism>
<dbReference type="InterPro" id="IPR007147">
    <property type="entry name" value="TF_Vhr"/>
</dbReference>
<feature type="compositionally biased region" description="Low complexity" evidence="1">
    <location>
        <begin position="159"/>
        <end position="180"/>
    </location>
</feature>
<dbReference type="Proteomes" id="UP000094389">
    <property type="component" value="Unassembled WGS sequence"/>
</dbReference>
<feature type="compositionally biased region" description="Low complexity" evidence="1">
    <location>
        <begin position="105"/>
        <end position="123"/>
    </location>
</feature>
<dbReference type="OMA" id="FVMERFF"/>
<reference evidence="2 3" key="1">
    <citation type="journal article" date="2016" name="Proc. Natl. Acad. Sci. U.S.A.">
        <title>Comparative genomics of biotechnologically important yeasts.</title>
        <authorList>
            <person name="Riley R."/>
            <person name="Haridas S."/>
            <person name="Wolfe K.H."/>
            <person name="Lopes M.R."/>
            <person name="Hittinger C.T."/>
            <person name="Goeker M."/>
            <person name="Salamov A.A."/>
            <person name="Wisecaver J.H."/>
            <person name="Long T.M."/>
            <person name="Calvey C.H."/>
            <person name="Aerts A.L."/>
            <person name="Barry K.W."/>
            <person name="Choi C."/>
            <person name="Clum A."/>
            <person name="Coughlan A.Y."/>
            <person name="Deshpande S."/>
            <person name="Douglass A.P."/>
            <person name="Hanson S.J."/>
            <person name="Klenk H.-P."/>
            <person name="LaButti K.M."/>
            <person name="Lapidus A."/>
            <person name="Lindquist E.A."/>
            <person name="Lipzen A.M."/>
            <person name="Meier-Kolthoff J.P."/>
            <person name="Ohm R.A."/>
            <person name="Otillar R.P."/>
            <person name="Pangilinan J.L."/>
            <person name="Peng Y."/>
            <person name="Rokas A."/>
            <person name="Rosa C.A."/>
            <person name="Scheuner C."/>
            <person name="Sibirny A.A."/>
            <person name="Slot J.C."/>
            <person name="Stielow J.B."/>
            <person name="Sun H."/>
            <person name="Kurtzman C.P."/>
            <person name="Blackwell M."/>
            <person name="Grigoriev I.V."/>
            <person name="Jeffries T.W."/>
        </authorList>
    </citation>
    <scope>NUCLEOTIDE SEQUENCE [LARGE SCALE GENOMIC DNA]</scope>
    <source>
        <strain evidence="3">ATCC 18201 / CBS 1600 / BCRC 20928 / JCM 3617 / NBRC 0987 / NRRL Y-1542</strain>
    </source>
</reference>
<gene>
    <name evidence="2" type="ORF">CYBJADRAFT_172052</name>
</gene>
<dbReference type="EMBL" id="KV453927">
    <property type="protein sequence ID" value="ODV75046.1"/>
    <property type="molecule type" value="Genomic_DNA"/>
</dbReference>
<evidence type="ECO:0000313" key="2">
    <source>
        <dbReference type="EMBL" id="ODV75046.1"/>
    </source>
</evidence>
<protein>
    <submittedName>
        <fullName evidence="2">Vhr1-domain-containing protein</fullName>
    </submittedName>
</protein>
<feature type="region of interest" description="Disordered" evidence="1">
    <location>
        <begin position="80"/>
        <end position="184"/>
    </location>
</feature>
<sequence length="490" mass="54796">MSGVTRSIRNQLNFHDEKKWKQFSTRRLELIDRFSLSSKKASEQDEAISQIAALLRDEFGFPEHTLPEFDRLVRAAIQSVRRNRKRSSKARPPGTLKFLHHDDSSSSMSSSLQNPQSQSLFQHQHQHHSRPAQQLQQQQQLHSSLPHLKPHIDYGMGYLPNTTTTSTASSASPSLGNSPSQTHLPSIRMLTEGTSSSSAAGASNITQQPVQTNNIGSAAGAANAHRIPIKLPLPYPPTDITMSSQTLLNYIHKSKSCLSLSNNDTTLHEDNLFHLGMSIITASSCFILERYFNDLPTESVNYLSEKLQSTANLAKTVKALGFFSSDVMVLSDVQATSLLAKLIGCCVKDFGFDPITYTLSEIFHEVVLNEYPLIATQVNKITAESLYTPLMPIKPKEADVEVSKEVKLQYGHRVLDFKYAPLSSAPPTYLELLENGRVAFGIQDLKSLRLRYEGQDISEDALDKLFKDLERRKIVLELYEPQTIKFTPLL</sequence>
<dbReference type="RefSeq" id="XP_020072085.1">
    <property type="nucleotide sequence ID" value="XM_020216290.1"/>
</dbReference>
<dbReference type="AlphaFoldDB" id="A0A1E4S6A7"/>
<accession>A0A1E4S6A7</accession>
<proteinExistence type="predicted"/>
<evidence type="ECO:0000313" key="3">
    <source>
        <dbReference type="Proteomes" id="UP000094389"/>
    </source>
</evidence>
<name>A0A1E4S6A7_CYBJN</name>
<evidence type="ECO:0000256" key="1">
    <source>
        <dbReference type="SAM" id="MobiDB-lite"/>
    </source>
</evidence>
<dbReference type="OrthoDB" id="4089008at2759"/>
<feature type="compositionally biased region" description="Low complexity" evidence="1">
    <location>
        <begin position="131"/>
        <end position="147"/>
    </location>
</feature>
<dbReference type="Pfam" id="PF04001">
    <property type="entry name" value="Vhr1"/>
    <property type="match status" value="1"/>
</dbReference>
<keyword evidence="3" id="KW-1185">Reference proteome</keyword>
<dbReference type="STRING" id="983966.A0A1E4S6A7"/>